<proteinExistence type="predicted"/>
<evidence type="ECO:0000256" key="5">
    <source>
        <dbReference type="ARBA" id="ARBA00058938"/>
    </source>
</evidence>
<keyword evidence="1" id="KW-0319">Glycerol metabolism</keyword>
<evidence type="ECO:0000313" key="9">
    <source>
        <dbReference type="EMBL" id="GIM77233.1"/>
    </source>
</evidence>
<dbReference type="GO" id="GO:0003700">
    <property type="term" value="F:DNA-binding transcription factor activity"/>
    <property type="evidence" value="ECO:0007669"/>
    <property type="project" value="TreeGrafter"/>
</dbReference>
<dbReference type="InterPro" id="IPR050707">
    <property type="entry name" value="HTH_MetabolicPath_Reg"/>
</dbReference>
<comment type="function">
    <text evidence="5">May be an activator protein for the gylABX operon.</text>
</comment>
<dbReference type="AlphaFoldDB" id="A0A919W295"/>
<keyword evidence="10" id="KW-1185">Reference proteome</keyword>
<comment type="caution">
    <text evidence="9">The sequence shown here is derived from an EMBL/GenBank/DDBJ whole genome shotgun (WGS) entry which is preliminary data.</text>
</comment>
<dbReference type="FunFam" id="1.10.10.10:FF:000056">
    <property type="entry name" value="IclR family transcriptional regulator"/>
    <property type="match status" value="1"/>
</dbReference>
<protein>
    <recommendedName>
        <fullName evidence="6">Glycerol operon regulatory protein</fullName>
    </recommendedName>
</protein>
<name>A0A919W295_9ACTN</name>
<dbReference type="PROSITE" id="PS51077">
    <property type="entry name" value="HTH_ICLR"/>
    <property type="match status" value="1"/>
</dbReference>
<feature type="domain" description="IclR-ED" evidence="8">
    <location>
        <begin position="86"/>
        <end position="265"/>
    </location>
</feature>
<reference evidence="9" key="1">
    <citation type="submission" date="2021-03" db="EMBL/GenBank/DDBJ databases">
        <title>Whole genome shotgun sequence of Actinoplanes consettensis NBRC 14913.</title>
        <authorList>
            <person name="Komaki H."/>
            <person name="Tamura T."/>
        </authorList>
    </citation>
    <scope>NUCLEOTIDE SEQUENCE</scope>
    <source>
        <strain evidence="9">NBRC 14913</strain>
    </source>
</reference>
<accession>A0A919W295</accession>
<evidence type="ECO:0000259" key="7">
    <source>
        <dbReference type="PROSITE" id="PS51077"/>
    </source>
</evidence>
<keyword evidence="2" id="KW-0805">Transcription regulation</keyword>
<evidence type="ECO:0000256" key="2">
    <source>
        <dbReference type="ARBA" id="ARBA00023015"/>
    </source>
</evidence>
<dbReference type="PANTHER" id="PTHR30136">
    <property type="entry name" value="HELIX-TURN-HELIX TRANSCRIPTIONAL REGULATOR, ICLR FAMILY"/>
    <property type="match status" value="1"/>
</dbReference>
<dbReference type="GO" id="GO:0003677">
    <property type="term" value="F:DNA binding"/>
    <property type="evidence" value="ECO:0007669"/>
    <property type="project" value="UniProtKB-KW"/>
</dbReference>
<dbReference type="GO" id="GO:0006071">
    <property type="term" value="P:glycerol metabolic process"/>
    <property type="evidence" value="ECO:0007669"/>
    <property type="project" value="UniProtKB-KW"/>
</dbReference>
<feature type="domain" description="HTH iclR-type" evidence="7">
    <location>
        <begin position="23"/>
        <end position="85"/>
    </location>
</feature>
<dbReference type="EMBL" id="BOQP01000030">
    <property type="protein sequence ID" value="GIM77233.1"/>
    <property type="molecule type" value="Genomic_DNA"/>
</dbReference>
<dbReference type="InterPro" id="IPR029016">
    <property type="entry name" value="GAF-like_dom_sf"/>
</dbReference>
<gene>
    <name evidence="9" type="ORF">Aco04nite_54320</name>
</gene>
<dbReference type="InterPro" id="IPR036390">
    <property type="entry name" value="WH_DNA-bd_sf"/>
</dbReference>
<dbReference type="Proteomes" id="UP000680865">
    <property type="component" value="Unassembled WGS sequence"/>
</dbReference>
<keyword evidence="3" id="KW-0238">DNA-binding</keyword>
<dbReference type="Pfam" id="PF09339">
    <property type="entry name" value="HTH_IclR"/>
    <property type="match status" value="1"/>
</dbReference>
<organism evidence="9 10">
    <name type="scientific">Winogradskya consettensis</name>
    <dbReference type="NCBI Taxonomy" id="113560"/>
    <lineage>
        <taxon>Bacteria</taxon>
        <taxon>Bacillati</taxon>
        <taxon>Actinomycetota</taxon>
        <taxon>Actinomycetes</taxon>
        <taxon>Micromonosporales</taxon>
        <taxon>Micromonosporaceae</taxon>
        <taxon>Winogradskya</taxon>
    </lineage>
</organism>
<dbReference type="Gene3D" id="1.10.10.10">
    <property type="entry name" value="Winged helix-like DNA-binding domain superfamily/Winged helix DNA-binding domain"/>
    <property type="match status" value="1"/>
</dbReference>
<evidence type="ECO:0000256" key="3">
    <source>
        <dbReference type="ARBA" id="ARBA00023125"/>
    </source>
</evidence>
<keyword evidence="4" id="KW-0804">Transcription</keyword>
<evidence type="ECO:0000256" key="6">
    <source>
        <dbReference type="ARBA" id="ARBA00070406"/>
    </source>
</evidence>
<dbReference type="PANTHER" id="PTHR30136:SF24">
    <property type="entry name" value="HTH-TYPE TRANSCRIPTIONAL REPRESSOR ALLR"/>
    <property type="match status" value="1"/>
</dbReference>
<dbReference type="InterPro" id="IPR005471">
    <property type="entry name" value="Tscrpt_reg_IclR_N"/>
</dbReference>
<dbReference type="InterPro" id="IPR036388">
    <property type="entry name" value="WH-like_DNA-bd_sf"/>
</dbReference>
<dbReference type="SMART" id="SM00346">
    <property type="entry name" value="HTH_ICLR"/>
    <property type="match status" value="1"/>
</dbReference>
<dbReference type="PROSITE" id="PS51078">
    <property type="entry name" value="ICLR_ED"/>
    <property type="match status" value="1"/>
</dbReference>
<dbReference type="SUPFAM" id="SSF55781">
    <property type="entry name" value="GAF domain-like"/>
    <property type="match status" value="1"/>
</dbReference>
<dbReference type="GO" id="GO:0045892">
    <property type="term" value="P:negative regulation of DNA-templated transcription"/>
    <property type="evidence" value="ECO:0007669"/>
    <property type="project" value="TreeGrafter"/>
</dbReference>
<dbReference type="SUPFAM" id="SSF46785">
    <property type="entry name" value="Winged helix' DNA-binding domain"/>
    <property type="match status" value="1"/>
</dbReference>
<evidence type="ECO:0000313" key="10">
    <source>
        <dbReference type="Proteomes" id="UP000680865"/>
    </source>
</evidence>
<dbReference type="InterPro" id="IPR014757">
    <property type="entry name" value="Tscrpt_reg_IclR_C"/>
</dbReference>
<evidence type="ECO:0000259" key="8">
    <source>
        <dbReference type="PROSITE" id="PS51078"/>
    </source>
</evidence>
<dbReference type="Pfam" id="PF01614">
    <property type="entry name" value="IclR_C"/>
    <property type="match status" value="1"/>
</dbReference>
<dbReference type="Gene3D" id="3.30.450.40">
    <property type="match status" value="1"/>
</dbReference>
<sequence length="267" mass="28540">MSNIERFLSVTGRHNIRNVPGTVQSIERAAAILRMLAGGPGHLGLAEIARSLDLAKGTVHGILRTLQGVGFVEQDRSSGHYQLGAALLHLGTSYLDINELRSRSINWADPLAARSGEAVRIGTVLEGKVLVVHHVFRPDDTFQTLDIGTLLPLHATALGKVLLAYRTAPLPDLERFTHRTVTAPARLATDLAGVREAGWAADIEELTVGQAAVAAPIRGYGGLVVGAIGVSGLVERICDSHYRPHPRLVGYVRDAARAVSRDLGATR</sequence>
<evidence type="ECO:0000256" key="1">
    <source>
        <dbReference type="ARBA" id="ARBA00022798"/>
    </source>
</evidence>
<evidence type="ECO:0000256" key="4">
    <source>
        <dbReference type="ARBA" id="ARBA00023163"/>
    </source>
</evidence>